<evidence type="ECO:0000313" key="3">
    <source>
        <dbReference type="EMBL" id="KLC00827.1"/>
    </source>
</evidence>
<evidence type="ECO:0000313" key="4">
    <source>
        <dbReference type="EMBL" id="NEL77379.1"/>
    </source>
</evidence>
<feature type="chain" id="PRO_5044542690" evidence="2">
    <location>
        <begin position="21"/>
        <end position="236"/>
    </location>
</feature>
<gene>
    <name evidence="4" type="primary">virB5</name>
    <name evidence="5" type="ORF">DB769_07765</name>
    <name evidence="4" type="ORF">G3W61_14150</name>
    <name evidence="3" type="ORF">XP315_23575</name>
</gene>
<dbReference type="NCBIfam" id="TIGR02791">
    <property type="entry name" value="VirB5"/>
    <property type="match status" value="1"/>
</dbReference>
<dbReference type="RefSeq" id="WP_046932459.1">
    <property type="nucleotide sequence ID" value="NZ_CP018476.1"/>
</dbReference>
<dbReference type="KEGG" id="xpe:BJD13_24000"/>
<dbReference type="EMBL" id="PUUL01000037">
    <property type="protein sequence ID" value="RXD54930.1"/>
    <property type="molecule type" value="Genomic_DNA"/>
</dbReference>
<evidence type="ECO:0000313" key="5">
    <source>
        <dbReference type="EMBL" id="RXD54930.1"/>
    </source>
</evidence>
<evidence type="ECO:0000313" key="6">
    <source>
        <dbReference type="Proteomes" id="UP000035369"/>
    </source>
</evidence>
<reference evidence="3 6" key="1">
    <citation type="submission" date="2015-02" db="EMBL/GenBank/DDBJ databases">
        <title>Whole genome sequencing of multiple isolates of three species of pepper and tomato-infecting xanthomonads reveals genetic diversity in field strains and pinpoints effectors responsible for host specificity.</title>
        <authorList>
            <person name="Schwartz A."/>
            <person name="Dahlbeck D."/>
            <person name="Staskawicz B."/>
            <person name="Bart R."/>
            <person name="Potnis N."/>
            <person name="Minsavage G."/>
            <person name="Timilsina S."/>
            <person name="Goss E."/>
            <person name="Jones J."/>
            <person name="Vallad G."/>
            <person name="Barak J."/>
            <person name="Miller S."/>
            <person name="Ritchie D."/>
            <person name="Martins J.Jr."/>
            <person name="Patane J.S."/>
            <person name="Setubal J.C."/>
        </authorList>
    </citation>
    <scope>NUCLEOTIDE SEQUENCE [LARGE SCALE GENOMIC DNA]</scope>
    <source>
        <strain evidence="3 6">Xp3-15</strain>
    </source>
</reference>
<dbReference type="EMBL" id="JAAGYU010000062">
    <property type="protein sequence ID" value="NEL77379.1"/>
    <property type="molecule type" value="Genomic_DNA"/>
</dbReference>
<dbReference type="Proteomes" id="UP000471082">
    <property type="component" value="Unassembled WGS sequence"/>
</dbReference>
<proteinExistence type="predicted"/>
<dbReference type="Proteomes" id="UP000035369">
    <property type="component" value="Unassembled WGS sequence"/>
</dbReference>
<feature type="signal peptide" evidence="2">
    <location>
        <begin position="1"/>
        <end position="20"/>
    </location>
</feature>
<dbReference type="CDD" id="cd14262">
    <property type="entry name" value="VirB5_like"/>
    <property type="match status" value="1"/>
</dbReference>
<dbReference type="GeneID" id="61780158"/>
<accession>A0A0G8VYA8</accession>
<reference evidence="4 8" key="3">
    <citation type="submission" date="2019-11" db="EMBL/GenBank/DDBJ databases">
        <title>Genome-resolved metagenomics to study the prevalence of co-infection and intraspecific heterogeneity among plant pathogen metapopulations.</title>
        <authorList>
            <person name="Newberry E."/>
            <person name="Bhandari R."/>
            <person name="Kemble J."/>
            <person name="Sikora E."/>
            <person name="Potnis N."/>
        </authorList>
    </citation>
    <scope>NUCLEOTIDE SEQUENCE [LARGE SCALE GENOMIC DNA]</scope>
    <source>
        <strain evidence="4">Xp_Tom_Tuscaloosa_18b</strain>
    </source>
</reference>
<dbReference type="EMBL" id="JZUY01000078">
    <property type="protein sequence ID" value="KLC00827.1"/>
    <property type="molecule type" value="Genomic_DNA"/>
</dbReference>
<organism evidence="4 8">
    <name type="scientific">Xanthomonas perforans</name>
    <dbReference type="NCBI Taxonomy" id="442694"/>
    <lineage>
        <taxon>Bacteria</taxon>
        <taxon>Pseudomonadati</taxon>
        <taxon>Pseudomonadota</taxon>
        <taxon>Gammaproteobacteria</taxon>
        <taxon>Lysobacterales</taxon>
        <taxon>Lysobacteraceae</taxon>
        <taxon>Xanthomonas</taxon>
    </lineage>
</organism>
<keyword evidence="1" id="KW-0175">Coiled coil</keyword>
<protein>
    <submittedName>
        <fullName evidence="4">P-type DNA transfer protein VirB5</fullName>
    </submittedName>
    <submittedName>
        <fullName evidence="3">Type IV secretion protein VirB5</fullName>
    </submittedName>
</protein>
<feature type="coiled-coil region" evidence="1">
    <location>
        <begin position="175"/>
        <end position="222"/>
    </location>
</feature>
<evidence type="ECO:0000256" key="1">
    <source>
        <dbReference type="SAM" id="Coils"/>
    </source>
</evidence>
<keyword evidence="2" id="KW-0732">Signal</keyword>
<comment type="caution">
    <text evidence="4">The sequence shown here is derived from an EMBL/GenBank/DDBJ whole genome shotgun (WGS) entry which is preliminary data.</text>
</comment>
<dbReference type="InterPro" id="IPR023220">
    <property type="entry name" value="T4SS_VirB5-domain"/>
</dbReference>
<sequence length="236" mass="25715">MKKYALILAATLALSGTAFAGVPVTVIADVPAITNQIETMAKWKAQYDQMVSQINQMQKQYDAVTGPRGLGQIMNNPALRDYLPSDWQKVYDSVRTGGYNGLSGSAAAIHDANKVFDACGRMAAGAQRTACEAAAVKPAQDKAFAGEAYAAAKSRLDQINSLMGQINQTQDPKAIAELQGRIASEQAMIANEQTKLQLFQMMAQADEKLQEQRQREINAKQLARRGYLDLQPLTFN</sequence>
<dbReference type="Proteomes" id="UP000289372">
    <property type="component" value="Unassembled WGS sequence"/>
</dbReference>
<dbReference type="Gene3D" id="1.20.58.430">
    <property type="entry name" value="Type IV secretion system, VirB5-domain"/>
    <property type="match status" value="1"/>
</dbReference>
<reference evidence="5 7" key="2">
    <citation type="submission" date="2018-02" db="EMBL/GenBank/DDBJ databases">
        <title>Characterization of Xanthomonas diversity in transplant houses and field plants.</title>
        <authorList>
            <person name="Abrahamian P."/>
            <person name="Timilsina S."/>
            <person name="Minsavage G.V."/>
            <person name="Goss E.M."/>
            <person name="Jones J.B."/>
            <person name="Vallad G.E."/>
        </authorList>
    </citation>
    <scope>NUCLEOTIDE SEQUENCE [LARGE SCALE GENOMIC DNA]</scope>
    <source>
        <strain evidence="5 7">GEV2132</strain>
    </source>
</reference>
<keyword evidence="6" id="KW-1185">Reference proteome</keyword>
<dbReference type="SUPFAM" id="SSF101082">
    <property type="entry name" value="Typo IV secretion system protein TraC"/>
    <property type="match status" value="1"/>
</dbReference>
<dbReference type="Pfam" id="PF07996">
    <property type="entry name" value="T4SS"/>
    <property type="match status" value="1"/>
</dbReference>
<evidence type="ECO:0000313" key="7">
    <source>
        <dbReference type="Proteomes" id="UP000289372"/>
    </source>
</evidence>
<name>A0A0G8VYA8_XANPE</name>
<evidence type="ECO:0000256" key="2">
    <source>
        <dbReference type="SAM" id="SignalP"/>
    </source>
</evidence>
<dbReference type="InterPro" id="IPR014158">
    <property type="entry name" value="T4SS_VirB5"/>
</dbReference>
<evidence type="ECO:0000313" key="8">
    <source>
        <dbReference type="Proteomes" id="UP000471082"/>
    </source>
</evidence>
<dbReference type="AlphaFoldDB" id="A0A0G8VYA8"/>